<dbReference type="Pfam" id="PF07675">
    <property type="entry name" value="Cleaved_Adhesin"/>
    <property type="match status" value="1"/>
</dbReference>
<gene>
    <name evidence="15" type="ORF">SAMN05660918_1730</name>
</gene>
<proteinExistence type="inferred from homology"/>
<dbReference type="GO" id="GO:0046872">
    <property type="term" value="F:metal ion binding"/>
    <property type="evidence" value="ECO:0007669"/>
    <property type="project" value="UniProtKB-KW"/>
</dbReference>
<dbReference type="OrthoDB" id="6278496at2"/>
<dbReference type="InterPro" id="IPR024079">
    <property type="entry name" value="MetalloPept_cat_dom_sf"/>
</dbReference>
<dbReference type="InterPro" id="IPR011628">
    <property type="entry name" value="Cleaved_adhesin"/>
</dbReference>
<dbReference type="PANTHER" id="PTHR47466">
    <property type="match status" value="1"/>
</dbReference>
<keyword evidence="2" id="KW-0645">Protease</keyword>
<protein>
    <submittedName>
        <fullName evidence="15">Calx-beta domain-containing protein</fullName>
    </submittedName>
</protein>
<organism evidence="15 16">
    <name type="scientific">Flavobacterium terrigena</name>
    <dbReference type="NCBI Taxonomy" id="402734"/>
    <lineage>
        <taxon>Bacteria</taxon>
        <taxon>Pseudomonadati</taxon>
        <taxon>Bacteroidota</taxon>
        <taxon>Flavobacteriia</taxon>
        <taxon>Flavobacteriales</taxon>
        <taxon>Flavobacteriaceae</taxon>
        <taxon>Flavobacterium</taxon>
    </lineage>
</organism>
<feature type="domain" description="Cleaved adhesin" evidence="14">
    <location>
        <begin position="520"/>
        <end position="681"/>
    </location>
</feature>
<dbReference type="Gene3D" id="2.60.40.2030">
    <property type="match status" value="1"/>
</dbReference>
<dbReference type="NCBIfam" id="NF033708">
    <property type="entry name" value="T9SS_Cterm_ChiA"/>
    <property type="match status" value="1"/>
</dbReference>
<dbReference type="Gene3D" id="3.40.390.10">
    <property type="entry name" value="Collagenase (Catalytic Domain)"/>
    <property type="match status" value="1"/>
</dbReference>
<evidence type="ECO:0000259" key="13">
    <source>
        <dbReference type="Pfam" id="PF05572"/>
    </source>
</evidence>
<dbReference type="GO" id="GO:0006508">
    <property type="term" value="P:proteolysis"/>
    <property type="evidence" value="ECO:0007669"/>
    <property type="project" value="UniProtKB-KW"/>
</dbReference>
<feature type="signal peptide" evidence="11">
    <location>
        <begin position="1"/>
        <end position="18"/>
    </location>
</feature>
<dbReference type="CDD" id="cd04275">
    <property type="entry name" value="ZnMc_pappalysin_like"/>
    <property type="match status" value="1"/>
</dbReference>
<dbReference type="SUPFAM" id="SSF141072">
    <property type="entry name" value="CalX-like"/>
    <property type="match status" value="1"/>
</dbReference>
<dbReference type="RefSeq" id="WP_091311568.1">
    <property type="nucleotide sequence ID" value="NZ_CBCSJU010000007.1"/>
</dbReference>
<dbReference type="GO" id="GO:0008237">
    <property type="term" value="F:metallopeptidase activity"/>
    <property type="evidence" value="ECO:0007669"/>
    <property type="project" value="UniProtKB-KW"/>
</dbReference>
<keyword evidence="3" id="KW-0479">Metal-binding</keyword>
<evidence type="ECO:0000313" key="16">
    <source>
        <dbReference type="Proteomes" id="UP000199702"/>
    </source>
</evidence>
<evidence type="ECO:0000256" key="9">
    <source>
        <dbReference type="ARBA" id="ARBA00023049"/>
    </source>
</evidence>
<evidence type="ECO:0000256" key="6">
    <source>
        <dbReference type="ARBA" id="ARBA00022801"/>
    </source>
</evidence>
<accession>A0A1H6TSS3</accession>
<evidence type="ECO:0000256" key="4">
    <source>
        <dbReference type="ARBA" id="ARBA00022729"/>
    </source>
</evidence>
<dbReference type="Proteomes" id="UP000199702">
    <property type="component" value="Unassembled WGS sequence"/>
</dbReference>
<evidence type="ECO:0000256" key="2">
    <source>
        <dbReference type="ARBA" id="ARBA00022670"/>
    </source>
</evidence>
<dbReference type="InterPro" id="IPR008754">
    <property type="entry name" value="Peptidase_M43"/>
</dbReference>
<evidence type="ECO:0000256" key="7">
    <source>
        <dbReference type="ARBA" id="ARBA00022833"/>
    </source>
</evidence>
<dbReference type="InterPro" id="IPR003644">
    <property type="entry name" value="Calx_beta"/>
</dbReference>
<keyword evidence="8" id="KW-0106">Calcium</keyword>
<feature type="domain" description="Peptidase M43 pregnancy-associated plasma-A" evidence="13">
    <location>
        <begin position="239"/>
        <end position="369"/>
    </location>
</feature>
<sequence>MKKNLLFLLMFFCAISFAQIKQLKKPFVPVQGLTPSGHVRCHTNENEAALQAKYPNRATNEEFEAWLAPIVKKINQDRASGRNIQVVYNIPVVIHIVHNGDALGTGENITDAQAISQITVMNQDFRRLAGTPGGTNSTGLAVDCEINFCLAQTDPTGVATTGVVRHVIAPYSNNVTNGSGGADWETNADVEAMKAATQWDPNNYLNMWTIRPGGLSLQNGGLNGLLGYAQFPSNSGLAGLNANGGAANTDGVVAAYNAMGTIALNDGTFILNPTYNLGRTMTHEVGHWVGLRHIWGDDACPASGGNVNTNEDFCADTPAAADANYSCTVVNSCTAIAGNDMIQNYMDYTNDSCMDTFTADQKTRMIAVMTNSPRRNTLNASTACQAPTPIIRFTNPTGSINENTNCSYTDVTFPITIGKVATQNATLTFNVTGGTATLNTDYSIVNSTVTFPANTTASQNLTIRVFHDGIVEPNETLIIDMTLNANGGNAVLNSLAKTMTITIVDNDVAPIATQTNVLLTEDFEDVTGWTIVDSNADQWGVVTGLNGFGTAPNTLAGKCAYSEKDRTYLSGTGNANPNNYIISPQFTITAGATSANLTYIIAGYGADAGNYSAYFTTTLNPTTEAQITSGALIQAATTITSGTSVLQNINMNAYIGQTGHIAFRHNNNNSATGLLLLDTVNLTSVTNTNVQTEINTATPYTATVNATGSFHVFDTNKIVLSSTNNGTFNYGCTNVTVNRSQTSVGAGSASFIDTNAANRILPKTYNITTGNDTATGNYTITLYCTAAEVLAWETATGKSRTALQIIKVINNPISTINASNYTNYIIEEKAATIGAFGPNVTFTATFNTNMSGGYAIGPKTGIVCGDIASTWNGTAWSNGTPSKVTAVTFAGNYSSTADLDACSVTINTGRNVTFNAGHTLISGNAVTVNGTGTLTINNNAALRQVNAVANTGNIIVKRNSAGMVKLDYTAWSSPVSGQQLQAFSPSTLPNRFYQYLYTGTTTPTAYQSVTATNNFVAGKGYMIRAADNWPLTSTVFNGQFTGVPTNGNVSQSVGIGYNLLGNPYASPISGNLFLGANASVNTLYFWTHTAPAVGGVYPVNNYASYTTLGGTASAAGGAIPNGTIQTGQGFFVRATAGGNANFTNAQRVNASVSTQFYRTSENAATTSETDKHRIWLNLNDASNNYNQILVGYVNGATNGIDNAIDGEVLDKDDTMLYNVINDTEYVIQGKGLPFADTDEIALGLKATTAGNYSIALENVDGLFTSQNVYIKDNVANIIHDIKQTPYSFTTTDGVFNNRFKLVFTNAALTNPSFVSDESVVVFTQNEELKISASQEMAKVEVFDILGRNIYNNSKVNDKVLNISSIANRNQALLVKITFTTGQSVTKKVIK</sequence>
<evidence type="ECO:0000313" key="15">
    <source>
        <dbReference type="EMBL" id="SEI82306.1"/>
    </source>
</evidence>
<dbReference type="Gene3D" id="2.60.120.200">
    <property type="match status" value="1"/>
</dbReference>
<keyword evidence="7" id="KW-0862">Zinc</keyword>
<reference evidence="16" key="1">
    <citation type="submission" date="2016-10" db="EMBL/GenBank/DDBJ databases">
        <authorList>
            <person name="Varghese N."/>
            <person name="Submissions S."/>
        </authorList>
    </citation>
    <scope>NUCLEOTIDE SEQUENCE [LARGE SCALE GENOMIC DNA]</scope>
    <source>
        <strain evidence="16">DSM 17934</strain>
    </source>
</reference>
<keyword evidence="6" id="KW-0378">Hydrolase</keyword>
<comment type="similarity">
    <text evidence="1">Belongs to the peptidase M43B family.</text>
</comment>
<feature type="chain" id="PRO_5011714433" evidence="11">
    <location>
        <begin position="19"/>
        <end position="1390"/>
    </location>
</feature>
<dbReference type="GO" id="GO:0016020">
    <property type="term" value="C:membrane"/>
    <property type="evidence" value="ECO:0007669"/>
    <property type="project" value="InterPro"/>
</dbReference>
<dbReference type="EMBL" id="FNYA01000003">
    <property type="protein sequence ID" value="SEI82306.1"/>
    <property type="molecule type" value="Genomic_DNA"/>
</dbReference>
<keyword evidence="9" id="KW-0482">Metalloprotease</keyword>
<evidence type="ECO:0000256" key="3">
    <source>
        <dbReference type="ARBA" id="ARBA00022723"/>
    </source>
</evidence>
<keyword evidence="5" id="KW-0677">Repeat</keyword>
<evidence type="ECO:0000256" key="1">
    <source>
        <dbReference type="ARBA" id="ARBA00008721"/>
    </source>
</evidence>
<evidence type="ECO:0000256" key="10">
    <source>
        <dbReference type="ARBA" id="ARBA00023157"/>
    </source>
</evidence>
<evidence type="ECO:0000259" key="14">
    <source>
        <dbReference type="Pfam" id="PF07675"/>
    </source>
</evidence>
<name>A0A1H6TSS3_9FLAO</name>
<dbReference type="STRING" id="402734.SAMN05660918_1730"/>
<keyword evidence="4 11" id="KW-0732">Signal</keyword>
<dbReference type="GO" id="GO:0007154">
    <property type="term" value="P:cell communication"/>
    <property type="evidence" value="ECO:0007669"/>
    <property type="project" value="InterPro"/>
</dbReference>
<dbReference type="Pfam" id="PF05572">
    <property type="entry name" value="Peptidase_M43"/>
    <property type="match status" value="1"/>
</dbReference>
<dbReference type="Pfam" id="PF03160">
    <property type="entry name" value="Calx-beta"/>
    <property type="match status" value="1"/>
</dbReference>
<dbReference type="InterPro" id="IPR038081">
    <property type="entry name" value="CalX-like_sf"/>
</dbReference>
<evidence type="ECO:0000256" key="5">
    <source>
        <dbReference type="ARBA" id="ARBA00022737"/>
    </source>
</evidence>
<evidence type="ECO:0000259" key="12">
    <source>
        <dbReference type="Pfam" id="PF03160"/>
    </source>
</evidence>
<dbReference type="NCBIfam" id="NF038128">
    <property type="entry name" value="choice_anch_J"/>
    <property type="match status" value="1"/>
</dbReference>
<keyword evidence="10" id="KW-1015">Disulfide bond</keyword>
<evidence type="ECO:0000256" key="8">
    <source>
        <dbReference type="ARBA" id="ARBA00022837"/>
    </source>
</evidence>
<keyword evidence="16" id="KW-1185">Reference proteome</keyword>
<evidence type="ECO:0000256" key="11">
    <source>
        <dbReference type="SAM" id="SignalP"/>
    </source>
</evidence>
<dbReference type="SUPFAM" id="SSF55486">
    <property type="entry name" value="Metalloproteases ('zincins'), catalytic domain"/>
    <property type="match status" value="1"/>
</dbReference>
<dbReference type="PANTHER" id="PTHR47466:SF1">
    <property type="entry name" value="METALLOPROTEASE MEP1 (AFU_ORTHOLOGUE AFUA_1G07730)-RELATED"/>
    <property type="match status" value="1"/>
</dbReference>
<feature type="domain" description="Calx-beta" evidence="12">
    <location>
        <begin position="389"/>
        <end position="507"/>
    </location>
</feature>